<evidence type="ECO:0000313" key="1">
    <source>
        <dbReference type="EMBL" id="NGM13298.1"/>
    </source>
</evidence>
<accession>A0A6M1KTJ7</accession>
<dbReference type="RefSeq" id="WP_164447207.1">
    <property type="nucleotide sequence ID" value="NZ_SAIY01000003.1"/>
</dbReference>
<dbReference type="EMBL" id="SAIY01000003">
    <property type="protein sequence ID" value="NGM13298.1"/>
    <property type="molecule type" value="Genomic_DNA"/>
</dbReference>
<keyword evidence="2" id="KW-1185">Reference proteome</keyword>
<dbReference type="Proteomes" id="UP000478148">
    <property type="component" value="Unassembled WGS sequence"/>
</dbReference>
<organism evidence="1 2">
    <name type="scientific">Verrucosispora sioxanthis</name>
    <dbReference type="NCBI Taxonomy" id="2499994"/>
    <lineage>
        <taxon>Bacteria</taxon>
        <taxon>Bacillati</taxon>
        <taxon>Actinomycetota</taxon>
        <taxon>Actinomycetes</taxon>
        <taxon>Micromonosporales</taxon>
        <taxon>Micromonosporaceae</taxon>
        <taxon>Micromonospora</taxon>
    </lineage>
</organism>
<dbReference type="AlphaFoldDB" id="A0A6M1KTJ7"/>
<evidence type="ECO:0000313" key="2">
    <source>
        <dbReference type="Proteomes" id="UP000478148"/>
    </source>
</evidence>
<reference evidence="1 2" key="1">
    <citation type="submission" date="2020-02" db="EMBL/GenBank/DDBJ databases">
        <title>Draft Genome Sequence of Verrucosispora sp. Strain CWR15, Isolated from Gulf of Mexico Sponge.</title>
        <authorList>
            <person name="Kennedy S.J."/>
            <person name="Cella E."/>
            <person name="Azarian T."/>
            <person name="Baker B.J."/>
            <person name="Shaw L.N."/>
        </authorList>
    </citation>
    <scope>NUCLEOTIDE SEQUENCE [LARGE SCALE GENOMIC DNA]</scope>
    <source>
        <strain evidence="1 2">CWR15</strain>
    </source>
</reference>
<gene>
    <name evidence="1" type="ORF">ENC19_11780</name>
</gene>
<proteinExistence type="predicted"/>
<protein>
    <submittedName>
        <fullName evidence="1">Uncharacterized protein</fullName>
    </submittedName>
</protein>
<sequence>MSRRTGRPSYLVAPPEKRQRTRTWIVAAAAAAVLVAAPAGGLVGHAVGRPDPTEASVAKMRQADAERDAQQIVELTELAHRTGEELAPIIRAVRQDAEAGRTPERAQVDKWQQTMQRLIAQFADPPSGMTATNVARGGLRSAVDQAAVAVDSVALALAGPTTGRAERMQLAARQATLAVTTWSVAATQLDQVNIDAGQGHQHVHLDVGEVEGALGPDGSAEGAGG</sequence>
<name>A0A6M1KTJ7_9ACTN</name>
<comment type="caution">
    <text evidence="1">The sequence shown here is derived from an EMBL/GenBank/DDBJ whole genome shotgun (WGS) entry which is preliminary data.</text>
</comment>